<evidence type="ECO:0000313" key="3">
    <source>
        <dbReference type="EMBL" id="KAF5389141.1"/>
    </source>
</evidence>
<feature type="signal peptide" evidence="2">
    <location>
        <begin position="1"/>
        <end position="26"/>
    </location>
</feature>
<evidence type="ECO:0000256" key="2">
    <source>
        <dbReference type="SAM" id="SignalP"/>
    </source>
</evidence>
<organism evidence="3 4">
    <name type="scientific">Collybiopsis confluens</name>
    <dbReference type="NCBI Taxonomy" id="2823264"/>
    <lineage>
        <taxon>Eukaryota</taxon>
        <taxon>Fungi</taxon>
        <taxon>Dikarya</taxon>
        <taxon>Basidiomycota</taxon>
        <taxon>Agaricomycotina</taxon>
        <taxon>Agaricomycetes</taxon>
        <taxon>Agaricomycetidae</taxon>
        <taxon>Agaricales</taxon>
        <taxon>Marasmiineae</taxon>
        <taxon>Omphalotaceae</taxon>
        <taxon>Collybiopsis</taxon>
    </lineage>
</organism>
<feature type="transmembrane region" description="Helical" evidence="1">
    <location>
        <begin position="79"/>
        <end position="97"/>
    </location>
</feature>
<dbReference type="AlphaFoldDB" id="A0A8H5HTU0"/>
<keyword evidence="1" id="KW-0812">Transmembrane</keyword>
<evidence type="ECO:0000256" key="1">
    <source>
        <dbReference type="SAM" id="Phobius"/>
    </source>
</evidence>
<keyword evidence="2" id="KW-0732">Signal</keyword>
<keyword evidence="1" id="KW-1133">Transmembrane helix</keyword>
<evidence type="ECO:0000313" key="4">
    <source>
        <dbReference type="Proteomes" id="UP000518752"/>
    </source>
</evidence>
<protein>
    <submittedName>
        <fullName evidence="3">Uncharacterized protein</fullName>
    </submittedName>
</protein>
<dbReference type="EMBL" id="JAACJN010000024">
    <property type="protein sequence ID" value="KAF5389141.1"/>
    <property type="molecule type" value="Genomic_DNA"/>
</dbReference>
<sequence>MQFTNTSRFTLFTLFAVLLAFSSASARSDATVTELTQAHQIPQQASSTLTNAMRLARGLPLKAPTRRRQHGKPSRSSRAALWLILAAAVCFCVLSSLKLSSHTASYSSNPPQTGCIQVCSLLTGLPLGFIGKLFNPDGSAVLVPLLATTDALQVTVDTTVPSTTGIDLPAINGEGLHLPSVLGVITGDSGARVLGGQVPSQASAHYNSATHEILFHGINVALGNTDQLFAGTRPAGDTSVFLRFVPYQDHVRS</sequence>
<comment type="caution">
    <text evidence="3">The sequence shown here is derived from an EMBL/GenBank/DDBJ whole genome shotgun (WGS) entry which is preliminary data.</text>
</comment>
<proteinExistence type="predicted"/>
<reference evidence="3 4" key="1">
    <citation type="journal article" date="2020" name="ISME J.">
        <title>Uncovering the hidden diversity of litter-decomposition mechanisms in mushroom-forming fungi.</title>
        <authorList>
            <person name="Floudas D."/>
            <person name="Bentzer J."/>
            <person name="Ahren D."/>
            <person name="Johansson T."/>
            <person name="Persson P."/>
            <person name="Tunlid A."/>
        </authorList>
    </citation>
    <scope>NUCLEOTIDE SEQUENCE [LARGE SCALE GENOMIC DNA]</scope>
    <source>
        <strain evidence="3 4">CBS 406.79</strain>
    </source>
</reference>
<keyword evidence="1" id="KW-0472">Membrane</keyword>
<name>A0A8H5HTU0_9AGAR</name>
<dbReference type="Proteomes" id="UP000518752">
    <property type="component" value="Unassembled WGS sequence"/>
</dbReference>
<keyword evidence="4" id="KW-1185">Reference proteome</keyword>
<accession>A0A8H5HTU0</accession>
<feature type="chain" id="PRO_5034240891" evidence="2">
    <location>
        <begin position="27"/>
        <end position="253"/>
    </location>
</feature>
<gene>
    <name evidence="3" type="ORF">D9757_004983</name>
</gene>
<dbReference type="OrthoDB" id="4584900at2759"/>